<dbReference type="PANTHER" id="PTHR35175">
    <property type="entry name" value="DUF1289 DOMAIN-CONTAINING PROTEIN"/>
    <property type="match status" value="1"/>
</dbReference>
<reference evidence="1 2" key="1">
    <citation type="journal article" date="2012" name="Int. J. Syst. Evol. Microbiol.">
        <title>Vibrio caribbeanicus sp. nov., isolated from the marine sponge Scleritoderma cyanea.</title>
        <authorList>
            <person name="Hoffmann M."/>
            <person name="Monday S.R."/>
            <person name="Allard M.W."/>
            <person name="Strain E.A."/>
            <person name="Whittaker P."/>
            <person name="Naum M."/>
            <person name="McCarthy P.J."/>
            <person name="Lopez J.V."/>
            <person name="Fischer M."/>
            <person name="Brown E.W."/>
        </authorList>
    </citation>
    <scope>NUCLEOTIDE SEQUENCE [LARGE SCALE GENOMIC DNA]</scope>
    <source>
        <strain evidence="2">DSMZ 21326</strain>
    </source>
</reference>
<protein>
    <recommendedName>
        <fullName evidence="3">Fe-S protein</fullName>
    </recommendedName>
</protein>
<sequence length="65" mass="7404">MGSINETTQPSDSTLPPNPCVRNCCLNERDICLGCGRTLQEILHWTQYSAVEKAQVLRLCQQRKR</sequence>
<gene>
    <name evidence="1" type="ORF">VISI1226_12526</name>
</gene>
<dbReference type="PANTHER" id="PTHR35175:SF2">
    <property type="entry name" value="DUF1289 DOMAIN-CONTAINING PROTEIN"/>
    <property type="match status" value="1"/>
</dbReference>
<proteinExistence type="predicted"/>
<dbReference type="RefSeq" id="WP_008074288.1">
    <property type="nucleotide sequence ID" value="NZ_AEVT01000018.1"/>
</dbReference>
<dbReference type="eggNOG" id="COG3313">
    <property type="taxonomic scope" value="Bacteria"/>
</dbReference>
<evidence type="ECO:0000313" key="1">
    <source>
        <dbReference type="EMBL" id="EGA71610.1"/>
    </source>
</evidence>
<dbReference type="OrthoDB" id="9811423at2"/>
<organism evidence="1 2">
    <name type="scientific">Vibrio sinaloensis DSM 21326</name>
    <dbReference type="NCBI Taxonomy" id="945550"/>
    <lineage>
        <taxon>Bacteria</taxon>
        <taxon>Pseudomonadati</taxon>
        <taxon>Pseudomonadota</taxon>
        <taxon>Gammaproteobacteria</taxon>
        <taxon>Vibrionales</taxon>
        <taxon>Vibrionaceae</taxon>
        <taxon>Vibrio</taxon>
        <taxon>Vibrio oreintalis group</taxon>
    </lineage>
</organism>
<dbReference type="Proteomes" id="UP000006228">
    <property type="component" value="Unassembled WGS sequence"/>
</dbReference>
<dbReference type="Pfam" id="PF06945">
    <property type="entry name" value="DUF1289"/>
    <property type="match status" value="1"/>
</dbReference>
<evidence type="ECO:0000313" key="2">
    <source>
        <dbReference type="Proteomes" id="UP000006228"/>
    </source>
</evidence>
<dbReference type="GeneID" id="95571710"/>
<dbReference type="EMBL" id="AEVT01000018">
    <property type="protein sequence ID" value="EGA71610.1"/>
    <property type="molecule type" value="Genomic_DNA"/>
</dbReference>
<comment type="caution">
    <text evidence="1">The sequence shown here is derived from an EMBL/GenBank/DDBJ whole genome shotgun (WGS) entry which is preliminary data.</text>
</comment>
<dbReference type="InterPro" id="IPR010710">
    <property type="entry name" value="DUF1289"/>
</dbReference>
<accession>E8M2V2</accession>
<dbReference type="AlphaFoldDB" id="E8M2V2"/>
<evidence type="ECO:0008006" key="3">
    <source>
        <dbReference type="Google" id="ProtNLM"/>
    </source>
</evidence>
<name>E8M2V2_PHOS4</name>